<protein>
    <submittedName>
        <fullName evidence="1">Uncharacterized protein</fullName>
    </submittedName>
</protein>
<dbReference type="EMBL" id="JH993867">
    <property type="protein sequence ID" value="ELQ76157.1"/>
    <property type="molecule type" value="Genomic_DNA"/>
</dbReference>
<sequence>MGKDATFILAKMIREYLTEIENNTNVKLHIEPNVCIFRQIAQGRILASLLGIISVSDTIEYDLDPQADNQNRLIFIQRIFDKLKAKFINIGFITPMDVIECDINLVFTLMRVLHHQIIHR</sequence>
<dbReference type="AlphaFoldDB" id="L7JZJ9"/>
<name>L7JZJ9_TRAHO</name>
<dbReference type="Proteomes" id="UP000011185">
    <property type="component" value="Unassembled WGS sequence"/>
</dbReference>
<accession>L7JZJ9</accession>
<reference evidence="1 2" key="1">
    <citation type="journal article" date="2012" name="PLoS Pathog.">
        <title>The genome of the obligate intracellular parasite Trachipleistophora hominis: new insights into microsporidian genome dynamics and reductive evolution.</title>
        <authorList>
            <person name="Heinz E."/>
            <person name="Williams T.A."/>
            <person name="Nakjang S."/>
            <person name="Noel C.J."/>
            <person name="Swan D.C."/>
            <person name="Goldberg A.V."/>
            <person name="Harris S.R."/>
            <person name="Weinmaier T."/>
            <person name="Markert S."/>
            <person name="Becher D."/>
            <person name="Bernhardt J."/>
            <person name="Dagan T."/>
            <person name="Hacker C."/>
            <person name="Lucocq J.M."/>
            <person name="Schweder T."/>
            <person name="Rattei T."/>
            <person name="Hall N."/>
            <person name="Hirt R.P."/>
            <person name="Embley T.M."/>
        </authorList>
    </citation>
    <scope>NUCLEOTIDE SEQUENCE [LARGE SCALE GENOMIC DNA]</scope>
</reference>
<evidence type="ECO:0000313" key="2">
    <source>
        <dbReference type="Proteomes" id="UP000011185"/>
    </source>
</evidence>
<evidence type="ECO:0000313" key="1">
    <source>
        <dbReference type="EMBL" id="ELQ76157.1"/>
    </source>
</evidence>
<gene>
    <name evidence="1" type="ORF">THOM_0873</name>
</gene>
<organism evidence="1 2">
    <name type="scientific">Trachipleistophora hominis</name>
    <name type="common">Microsporidian parasite</name>
    <dbReference type="NCBI Taxonomy" id="72359"/>
    <lineage>
        <taxon>Eukaryota</taxon>
        <taxon>Fungi</taxon>
        <taxon>Fungi incertae sedis</taxon>
        <taxon>Microsporidia</taxon>
        <taxon>Pleistophoridae</taxon>
        <taxon>Trachipleistophora</taxon>
    </lineage>
</organism>
<keyword evidence="2" id="KW-1185">Reference proteome</keyword>
<dbReference type="HOGENOM" id="CLU_2051301_0_0_1"/>
<dbReference type="VEuPathDB" id="MicrosporidiaDB:THOM_0873"/>
<proteinExistence type="predicted"/>
<dbReference type="InParanoid" id="L7JZJ9"/>